<comment type="pathway">
    <text evidence="1">Metabolic intermediate biosynthesis; chorismate biosynthesis; chorismate from D-erythrose 4-phosphate and phosphoenolpyruvate: step 4/7.</text>
</comment>
<dbReference type="SUPFAM" id="SSF51735">
    <property type="entry name" value="NAD(P)-binding Rossmann-fold domains"/>
    <property type="match status" value="1"/>
</dbReference>
<dbReference type="Pfam" id="PF08659">
    <property type="entry name" value="KR"/>
    <property type="match status" value="1"/>
</dbReference>
<accession>A0A938YMA9</accession>
<dbReference type="PANTHER" id="PTHR21089">
    <property type="entry name" value="SHIKIMATE DEHYDROGENASE"/>
    <property type="match status" value="1"/>
</dbReference>
<dbReference type="GO" id="GO:0009423">
    <property type="term" value="P:chorismate biosynthetic process"/>
    <property type="evidence" value="ECO:0007669"/>
    <property type="project" value="TreeGrafter"/>
</dbReference>
<evidence type="ECO:0000259" key="3">
    <source>
        <dbReference type="Pfam" id="PF08501"/>
    </source>
</evidence>
<dbReference type="Proteomes" id="UP000663801">
    <property type="component" value="Unassembled WGS sequence"/>
</dbReference>
<dbReference type="InterPro" id="IPR046346">
    <property type="entry name" value="Aminoacid_DH-like_N_sf"/>
</dbReference>
<feature type="domain" description="Shikimate dehydrogenase substrate binding N-terminal" evidence="3">
    <location>
        <begin position="13"/>
        <end position="94"/>
    </location>
</feature>
<feature type="domain" description="SDH C-terminal" evidence="5">
    <location>
        <begin position="241"/>
        <end position="271"/>
    </location>
</feature>
<evidence type="ECO:0000259" key="5">
    <source>
        <dbReference type="Pfam" id="PF18317"/>
    </source>
</evidence>
<keyword evidence="6" id="KW-0560">Oxidoreductase</keyword>
<reference evidence="6" key="1">
    <citation type="submission" date="2021-01" db="EMBL/GenBank/DDBJ databases">
        <title>KCTC 19127 draft genome.</title>
        <authorList>
            <person name="An D."/>
        </authorList>
    </citation>
    <scope>NUCLEOTIDE SEQUENCE</scope>
    <source>
        <strain evidence="6">KCTC 19127</strain>
    </source>
</reference>
<dbReference type="Gene3D" id="3.40.50.10860">
    <property type="entry name" value="Leucine Dehydrogenase, chain A, domain 1"/>
    <property type="match status" value="1"/>
</dbReference>
<name>A0A938YMA9_9ACTN</name>
<dbReference type="GO" id="GO:0050661">
    <property type="term" value="F:NADP binding"/>
    <property type="evidence" value="ECO:0007669"/>
    <property type="project" value="TreeGrafter"/>
</dbReference>
<dbReference type="InterPro" id="IPR022893">
    <property type="entry name" value="Shikimate_DH_fam"/>
</dbReference>
<dbReference type="InterPro" id="IPR041121">
    <property type="entry name" value="SDH_C"/>
</dbReference>
<dbReference type="PANTHER" id="PTHR21089:SF1">
    <property type="entry name" value="BIFUNCTIONAL 3-DEHYDROQUINATE DEHYDRATASE_SHIKIMATE DEHYDROGENASE, CHLOROPLASTIC"/>
    <property type="match status" value="1"/>
</dbReference>
<dbReference type="SUPFAM" id="SSF53223">
    <property type="entry name" value="Aminoacid dehydrogenase-like, N-terminal domain"/>
    <property type="match status" value="1"/>
</dbReference>
<dbReference type="EC" id="1.1.1.25" evidence="6"/>
<organism evidence="6 7">
    <name type="scientific">Nakamurella flavida</name>
    <dbReference type="NCBI Taxonomy" id="363630"/>
    <lineage>
        <taxon>Bacteria</taxon>
        <taxon>Bacillati</taxon>
        <taxon>Actinomycetota</taxon>
        <taxon>Actinomycetes</taxon>
        <taxon>Nakamurellales</taxon>
        <taxon>Nakamurellaceae</taxon>
        <taxon>Nakamurella</taxon>
    </lineage>
</organism>
<evidence type="ECO:0000313" key="6">
    <source>
        <dbReference type="EMBL" id="MBM9475992.1"/>
    </source>
</evidence>
<dbReference type="NCBIfam" id="NF001311">
    <property type="entry name" value="PRK00258.1-3"/>
    <property type="match status" value="1"/>
</dbReference>
<comment type="caution">
    <text evidence="6">The sequence shown here is derived from an EMBL/GenBank/DDBJ whole genome shotgun (WGS) entry which is preliminary data.</text>
</comment>
<dbReference type="InterPro" id="IPR036291">
    <property type="entry name" value="NAD(P)-bd_dom_sf"/>
</dbReference>
<feature type="domain" description="Ketoreductase (KR)" evidence="4">
    <location>
        <begin position="128"/>
        <end position="198"/>
    </location>
</feature>
<dbReference type="InterPro" id="IPR013708">
    <property type="entry name" value="Shikimate_DH-bd_N"/>
</dbReference>
<evidence type="ECO:0000256" key="2">
    <source>
        <dbReference type="ARBA" id="ARBA00023141"/>
    </source>
</evidence>
<dbReference type="GO" id="GO:0005829">
    <property type="term" value="C:cytosol"/>
    <property type="evidence" value="ECO:0007669"/>
    <property type="project" value="TreeGrafter"/>
</dbReference>
<dbReference type="EMBL" id="JAERWL010000006">
    <property type="protein sequence ID" value="MBM9475992.1"/>
    <property type="molecule type" value="Genomic_DNA"/>
</dbReference>
<proteinExistence type="predicted"/>
<dbReference type="GO" id="GO:0019632">
    <property type="term" value="P:shikimate metabolic process"/>
    <property type="evidence" value="ECO:0007669"/>
    <property type="project" value="TreeGrafter"/>
</dbReference>
<dbReference type="GO" id="GO:0009073">
    <property type="term" value="P:aromatic amino acid family biosynthetic process"/>
    <property type="evidence" value="ECO:0007669"/>
    <property type="project" value="UniProtKB-KW"/>
</dbReference>
<sequence length="283" mass="28346">MSGDPSGRRRAAVLGSPIAHSLSPVLHRAGYAATGLDWSYQAIECDAAALPALVGGLDASWAGLSVTMPGKAAAAAVATERSDRVRRLGVANTLLRRTDGWAAENTDVDGVRGALRSAGVPSVDRAVVLGGGGTAMAVVLALAEMGARSLVLVGRRPQSTAGAAALARDLGLDVTVTPFDVDPVAAAARKADLVVSTVPAGGADALAAAVAPAPVLLDVVYAPWPTVLAAAGAADRVVVTGLDMLLHQALRQFELMTGVSAPAAAMRDALRAASGTDLALPVD</sequence>
<dbReference type="Pfam" id="PF08501">
    <property type="entry name" value="Shikimate_dh_N"/>
    <property type="match status" value="1"/>
</dbReference>
<gene>
    <name evidence="6" type="ORF">JL107_06010</name>
</gene>
<evidence type="ECO:0000313" key="7">
    <source>
        <dbReference type="Proteomes" id="UP000663801"/>
    </source>
</evidence>
<evidence type="ECO:0000259" key="4">
    <source>
        <dbReference type="Pfam" id="PF08659"/>
    </source>
</evidence>
<protein>
    <submittedName>
        <fullName evidence="6">Shikimate dehydrogenase</fullName>
        <ecNumber evidence="6">1.1.1.25</ecNumber>
    </submittedName>
</protein>
<dbReference type="CDD" id="cd01065">
    <property type="entry name" value="NAD_bind_Shikimate_DH"/>
    <property type="match status" value="1"/>
</dbReference>
<keyword evidence="7" id="KW-1185">Reference proteome</keyword>
<dbReference type="AlphaFoldDB" id="A0A938YMA9"/>
<dbReference type="Gene3D" id="3.40.50.720">
    <property type="entry name" value="NAD(P)-binding Rossmann-like Domain"/>
    <property type="match status" value="1"/>
</dbReference>
<dbReference type="InterPro" id="IPR013968">
    <property type="entry name" value="PKS_KR"/>
</dbReference>
<keyword evidence="2" id="KW-0057">Aromatic amino acid biosynthesis</keyword>
<dbReference type="GO" id="GO:0004764">
    <property type="term" value="F:shikimate 3-dehydrogenase (NADP+) activity"/>
    <property type="evidence" value="ECO:0007669"/>
    <property type="project" value="UniProtKB-EC"/>
</dbReference>
<dbReference type="Pfam" id="PF18317">
    <property type="entry name" value="SDH_C"/>
    <property type="match status" value="1"/>
</dbReference>
<evidence type="ECO:0000256" key="1">
    <source>
        <dbReference type="ARBA" id="ARBA00004871"/>
    </source>
</evidence>
<keyword evidence="2" id="KW-0028">Amino-acid biosynthesis</keyword>